<evidence type="ECO:0000256" key="1">
    <source>
        <dbReference type="SAM" id="MobiDB-lite"/>
    </source>
</evidence>
<feature type="compositionally biased region" description="Basic and acidic residues" evidence="1">
    <location>
        <begin position="101"/>
        <end position="143"/>
    </location>
</feature>
<evidence type="ECO:0000313" key="2">
    <source>
        <dbReference type="EMBL" id="VEL32328.1"/>
    </source>
</evidence>
<comment type="caution">
    <text evidence="2">The sequence shown here is derived from an EMBL/GenBank/DDBJ whole genome shotgun (WGS) entry which is preliminary data.</text>
</comment>
<name>A0A3S5AZC4_9PLAT</name>
<accession>A0A3S5AZC4</accession>
<feature type="region of interest" description="Disordered" evidence="1">
    <location>
        <begin position="94"/>
        <end position="165"/>
    </location>
</feature>
<keyword evidence="3" id="KW-1185">Reference proteome</keyword>
<protein>
    <submittedName>
        <fullName evidence="2">Uncharacterized protein</fullName>
    </submittedName>
</protein>
<proteinExistence type="predicted"/>
<dbReference type="AlphaFoldDB" id="A0A3S5AZC4"/>
<reference evidence="2" key="1">
    <citation type="submission" date="2018-11" db="EMBL/GenBank/DDBJ databases">
        <authorList>
            <consortium name="Pathogen Informatics"/>
        </authorList>
    </citation>
    <scope>NUCLEOTIDE SEQUENCE</scope>
</reference>
<dbReference type="Proteomes" id="UP000784294">
    <property type="component" value="Unassembled WGS sequence"/>
</dbReference>
<evidence type="ECO:0000313" key="3">
    <source>
        <dbReference type="Proteomes" id="UP000784294"/>
    </source>
</evidence>
<sequence>MAGGALPTLVPNMQKVGLRYDGTAQPITTPPPYSAYPNQTIPVPSTAYSSLATQNTLMATGKIKKFNIDIANVQEANQIDPSISVLKAYITGTHGEEEENKNERDHNDKSLQSNHLREKRQINRKGEEDSLMKTLETGHEARGSEQSTQRSSQQRENRNASWKPCLADAYSQNSFV</sequence>
<dbReference type="EMBL" id="CAAALY010133078">
    <property type="protein sequence ID" value="VEL32328.1"/>
    <property type="molecule type" value="Genomic_DNA"/>
</dbReference>
<organism evidence="2 3">
    <name type="scientific">Protopolystoma xenopodis</name>
    <dbReference type="NCBI Taxonomy" id="117903"/>
    <lineage>
        <taxon>Eukaryota</taxon>
        <taxon>Metazoa</taxon>
        <taxon>Spiralia</taxon>
        <taxon>Lophotrochozoa</taxon>
        <taxon>Platyhelminthes</taxon>
        <taxon>Monogenea</taxon>
        <taxon>Polyopisthocotylea</taxon>
        <taxon>Polystomatidea</taxon>
        <taxon>Polystomatidae</taxon>
        <taxon>Protopolystoma</taxon>
    </lineage>
</organism>
<gene>
    <name evidence="2" type="ORF">PXEA_LOCUS25768</name>
</gene>